<keyword evidence="2" id="KW-0012">Acyltransferase</keyword>
<accession>A0ABU1JLN5</accession>
<evidence type="ECO:0000256" key="2">
    <source>
        <dbReference type="ARBA" id="ARBA00023315"/>
    </source>
</evidence>
<protein>
    <submittedName>
        <fullName evidence="4">Ribosomal protein S18 acetylase RimI-like enzyme</fullName>
    </submittedName>
</protein>
<dbReference type="PANTHER" id="PTHR43877">
    <property type="entry name" value="AMINOALKYLPHOSPHONATE N-ACETYLTRANSFERASE-RELATED-RELATED"/>
    <property type="match status" value="1"/>
</dbReference>
<keyword evidence="5" id="KW-1185">Reference proteome</keyword>
<dbReference type="SUPFAM" id="SSF55729">
    <property type="entry name" value="Acyl-CoA N-acyltransferases (Nat)"/>
    <property type="match status" value="1"/>
</dbReference>
<sequence>MIRRAGVADAAAIAAIHVQAWQESYRGLIPDDYLNRLGVAERTRSHARWLEKEGRGASFLALDGRRPVGFVQCGPARGAPHPGWGEVYALYLLEEAKGLGHGRALMVAAADHLAEQGWTPFLLWVLTANFRAFGFYRHLGGAVFAEKMERFGGSTLAESGFRFDGRIPGALDG</sequence>
<evidence type="ECO:0000259" key="3">
    <source>
        <dbReference type="PROSITE" id="PS51186"/>
    </source>
</evidence>
<proteinExistence type="predicted"/>
<reference evidence="4 5" key="1">
    <citation type="submission" date="2023-07" db="EMBL/GenBank/DDBJ databases">
        <title>Sorghum-associated microbial communities from plants grown in Nebraska, USA.</title>
        <authorList>
            <person name="Schachtman D."/>
        </authorList>
    </citation>
    <scope>NUCLEOTIDE SEQUENCE [LARGE SCALE GENOMIC DNA]</scope>
    <source>
        <strain evidence="4 5">584</strain>
    </source>
</reference>
<dbReference type="InterPro" id="IPR000182">
    <property type="entry name" value="GNAT_dom"/>
</dbReference>
<dbReference type="CDD" id="cd04301">
    <property type="entry name" value="NAT_SF"/>
    <property type="match status" value="1"/>
</dbReference>
<dbReference type="RefSeq" id="WP_309792453.1">
    <property type="nucleotide sequence ID" value="NZ_JAVDPW010000002.1"/>
</dbReference>
<gene>
    <name evidence="4" type="ORF">E9232_000961</name>
</gene>
<dbReference type="InterPro" id="IPR050832">
    <property type="entry name" value="Bact_Acetyltransf"/>
</dbReference>
<dbReference type="Gene3D" id="3.40.630.30">
    <property type="match status" value="1"/>
</dbReference>
<evidence type="ECO:0000313" key="5">
    <source>
        <dbReference type="Proteomes" id="UP001262410"/>
    </source>
</evidence>
<dbReference type="InterPro" id="IPR016181">
    <property type="entry name" value="Acyl_CoA_acyltransferase"/>
</dbReference>
<dbReference type="Proteomes" id="UP001262410">
    <property type="component" value="Unassembled WGS sequence"/>
</dbReference>
<dbReference type="PROSITE" id="PS51186">
    <property type="entry name" value="GNAT"/>
    <property type="match status" value="1"/>
</dbReference>
<evidence type="ECO:0000313" key="4">
    <source>
        <dbReference type="EMBL" id="MDR6288454.1"/>
    </source>
</evidence>
<feature type="domain" description="N-acetyltransferase" evidence="3">
    <location>
        <begin position="1"/>
        <end position="173"/>
    </location>
</feature>
<name>A0ABU1JLN5_9PROT</name>
<dbReference type="EMBL" id="JAVDPW010000002">
    <property type="protein sequence ID" value="MDR6288454.1"/>
    <property type="molecule type" value="Genomic_DNA"/>
</dbReference>
<comment type="caution">
    <text evidence="4">The sequence shown here is derived from an EMBL/GenBank/DDBJ whole genome shotgun (WGS) entry which is preliminary data.</text>
</comment>
<organism evidence="4 5">
    <name type="scientific">Inquilinus ginsengisoli</name>
    <dbReference type="NCBI Taxonomy" id="363840"/>
    <lineage>
        <taxon>Bacteria</taxon>
        <taxon>Pseudomonadati</taxon>
        <taxon>Pseudomonadota</taxon>
        <taxon>Alphaproteobacteria</taxon>
        <taxon>Rhodospirillales</taxon>
        <taxon>Rhodospirillaceae</taxon>
        <taxon>Inquilinus</taxon>
    </lineage>
</organism>
<dbReference type="Pfam" id="PF00583">
    <property type="entry name" value="Acetyltransf_1"/>
    <property type="match status" value="1"/>
</dbReference>
<keyword evidence="1" id="KW-0808">Transferase</keyword>
<evidence type="ECO:0000256" key="1">
    <source>
        <dbReference type="ARBA" id="ARBA00022679"/>
    </source>
</evidence>